<dbReference type="InterPro" id="IPR045851">
    <property type="entry name" value="AMP-bd_C_sf"/>
</dbReference>
<dbReference type="GO" id="GO:0031956">
    <property type="term" value="F:medium-chain fatty acid-CoA ligase activity"/>
    <property type="evidence" value="ECO:0007669"/>
    <property type="project" value="TreeGrafter"/>
</dbReference>
<evidence type="ECO:0000256" key="1">
    <source>
        <dbReference type="ARBA" id="ARBA00006432"/>
    </source>
</evidence>
<dbReference type="EMBL" id="JAEPRB010000032">
    <property type="protein sequence ID" value="KAG2225096.1"/>
    <property type="molecule type" value="Genomic_DNA"/>
</dbReference>
<dbReference type="Gene3D" id="3.30.300.30">
    <property type="match status" value="1"/>
</dbReference>
<comment type="caution">
    <text evidence="5">The sequence shown here is derived from an EMBL/GenBank/DDBJ whole genome shotgun (WGS) entry which is preliminary data.</text>
</comment>
<dbReference type="InterPro" id="IPR042099">
    <property type="entry name" value="ANL_N_sf"/>
</dbReference>
<dbReference type="CDD" id="cd05941">
    <property type="entry name" value="MCS"/>
    <property type="match status" value="1"/>
</dbReference>
<dbReference type="PROSITE" id="PS00455">
    <property type="entry name" value="AMP_BINDING"/>
    <property type="match status" value="1"/>
</dbReference>
<dbReference type="GO" id="GO:0006631">
    <property type="term" value="P:fatty acid metabolic process"/>
    <property type="evidence" value="ECO:0007669"/>
    <property type="project" value="TreeGrafter"/>
</dbReference>
<dbReference type="OrthoDB" id="2962993at2759"/>
<dbReference type="PANTHER" id="PTHR43201">
    <property type="entry name" value="ACYL-COA SYNTHETASE"/>
    <property type="match status" value="1"/>
</dbReference>
<keyword evidence="6" id="KW-1185">Reference proteome</keyword>
<accession>A0A8H7VJF6</accession>
<dbReference type="Gene3D" id="3.40.50.12780">
    <property type="entry name" value="N-terminal domain of ligase-like"/>
    <property type="match status" value="1"/>
</dbReference>
<dbReference type="Pfam" id="PF13193">
    <property type="entry name" value="AMP-binding_C"/>
    <property type="match status" value="1"/>
</dbReference>
<evidence type="ECO:0000256" key="2">
    <source>
        <dbReference type="SAM" id="MobiDB-lite"/>
    </source>
</evidence>
<protein>
    <submittedName>
        <fullName evidence="5">Uncharacterized protein</fullName>
    </submittedName>
</protein>
<reference evidence="5 6" key="1">
    <citation type="submission" date="2020-12" db="EMBL/GenBank/DDBJ databases">
        <title>Metabolic potential, ecology and presence of endohyphal bacteria is reflected in genomic diversity of Mucoromycotina.</title>
        <authorList>
            <person name="Muszewska A."/>
            <person name="Okrasinska A."/>
            <person name="Steczkiewicz K."/>
            <person name="Drgas O."/>
            <person name="Orlowska M."/>
            <person name="Perlinska-Lenart U."/>
            <person name="Aleksandrzak-Piekarczyk T."/>
            <person name="Szatraj K."/>
            <person name="Zielenkiewicz U."/>
            <person name="Pilsyk S."/>
            <person name="Malc E."/>
            <person name="Mieczkowski P."/>
            <person name="Kruszewska J.S."/>
            <person name="Biernat P."/>
            <person name="Pawlowska J."/>
        </authorList>
    </citation>
    <scope>NUCLEOTIDE SEQUENCE [LARGE SCALE GENOMIC DNA]</scope>
    <source>
        <strain evidence="5 6">CBS 142.35</strain>
    </source>
</reference>
<feature type="domain" description="AMP-dependent synthetase/ligase" evidence="3">
    <location>
        <begin position="274"/>
        <end position="417"/>
    </location>
</feature>
<dbReference type="AlphaFoldDB" id="A0A8H7VJF6"/>
<dbReference type="PANTHER" id="PTHR43201:SF8">
    <property type="entry name" value="ACYL-COA SYNTHETASE FAMILY MEMBER 3"/>
    <property type="match status" value="1"/>
</dbReference>
<name>A0A8H7VJF6_9FUNG</name>
<dbReference type="InterPro" id="IPR000873">
    <property type="entry name" value="AMP-dep_synth/lig_dom"/>
</dbReference>
<feature type="domain" description="AMP-binding enzyme C-terminal" evidence="4">
    <location>
        <begin position="475"/>
        <end position="546"/>
    </location>
</feature>
<evidence type="ECO:0000313" key="5">
    <source>
        <dbReference type="EMBL" id="KAG2225096.1"/>
    </source>
</evidence>
<dbReference type="InterPro" id="IPR025110">
    <property type="entry name" value="AMP-bd_C"/>
</dbReference>
<dbReference type="InterPro" id="IPR020845">
    <property type="entry name" value="AMP-binding_CS"/>
</dbReference>
<dbReference type="Proteomes" id="UP000646827">
    <property type="component" value="Unassembled WGS sequence"/>
</dbReference>
<evidence type="ECO:0000259" key="3">
    <source>
        <dbReference type="Pfam" id="PF00501"/>
    </source>
</evidence>
<feature type="compositionally biased region" description="Basic and acidic residues" evidence="2">
    <location>
        <begin position="264"/>
        <end position="274"/>
    </location>
</feature>
<proteinExistence type="inferred from homology"/>
<sequence>MTQYKLPNTPLFSNAISYAQQQKGPAIDDIRVDKSFSYSELVSATCLLREKLLDNKEDLKEQRVAILCPSGFAYVVAQWAVWAAGGVAVPLCTTHPLPEQLYTIQDSQATLIIGHPAFSARVNELTNETVDISTITIDDQELLEWGKMAIDAETFDIDLERRAMILYTSGTTGKPKGVVTTHKNIDAQASTLVEAWYWSETDRIHHILPLHHVHGIINALTCPLYIGATVEMYQKFDGKQVWDRWLSSAPPFPVTYSPDEDDYAEKQRKQEQHAASRPRLSIFMSVPTVYAKLIKQYRSYTKEQQTEYSNACRQFRFMVSGSASLPTPLRDTWRKLSNGQVLLERYGMTEIGMALSQYYPVSERVEGTVGFPLNDVDVRLMAETEEGSGEFDKDVTDLRGIPGMVQVKGPNVFKEYWQRPEATEKEFTKDNWFITGDYGMRTGQQGYFRILGRASVDIIKTGGEKVSALEIERELLSASLGIHDVAVVGLPDPEWGQRVAAVVVLDDDKSLDVATMRKVMKDRLAVYKVPQLLEIVSELPKNAMGKVTKKALVKLFEDKQ</sequence>
<dbReference type="SUPFAM" id="SSF56801">
    <property type="entry name" value="Acetyl-CoA synthetase-like"/>
    <property type="match status" value="1"/>
</dbReference>
<feature type="region of interest" description="Disordered" evidence="2">
    <location>
        <begin position="256"/>
        <end position="276"/>
    </location>
</feature>
<comment type="similarity">
    <text evidence="1">Belongs to the ATP-dependent AMP-binding enzyme family.</text>
</comment>
<evidence type="ECO:0000259" key="4">
    <source>
        <dbReference type="Pfam" id="PF13193"/>
    </source>
</evidence>
<organism evidence="5 6">
    <name type="scientific">Circinella minor</name>
    <dbReference type="NCBI Taxonomy" id="1195481"/>
    <lineage>
        <taxon>Eukaryota</taxon>
        <taxon>Fungi</taxon>
        <taxon>Fungi incertae sedis</taxon>
        <taxon>Mucoromycota</taxon>
        <taxon>Mucoromycotina</taxon>
        <taxon>Mucoromycetes</taxon>
        <taxon>Mucorales</taxon>
        <taxon>Lichtheimiaceae</taxon>
        <taxon>Circinella</taxon>
    </lineage>
</organism>
<feature type="domain" description="AMP-dependent synthetase/ligase" evidence="3">
    <location>
        <begin position="21"/>
        <end position="240"/>
    </location>
</feature>
<dbReference type="Pfam" id="PF00501">
    <property type="entry name" value="AMP-binding"/>
    <property type="match status" value="2"/>
</dbReference>
<gene>
    <name evidence="5" type="ORF">INT45_011778</name>
</gene>
<evidence type="ECO:0000313" key="6">
    <source>
        <dbReference type="Proteomes" id="UP000646827"/>
    </source>
</evidence>